<evidence type="ECO:0000313" key="1">
    <source>
        <dbReference type="EMBL" id="TFK61996.1"/>
    </source>
</evidence>
<accession>A0ACD3A8N4</accession>
<dbReference type="EMBL" id="ML208614">
    <property type="protein sequence ID" value="TFK61996.1"/>
    <property type="molecule type" value="Genomic_DNA"/>
</dbReference>
<keyword evidence="2" id="KW-1185">Reference proteome</keyword>
<sequence>MVWFPITPLVSNMTSRSSSPASSQGSIQCLPLELIREIFLFSTALKLERWTGDSPLPPRFSTTALALSHVCAHWHSIALSFPELWASMAVRCPTEHIVELVRLYLERSGETTLLDLALVDKRYRAGPSGEWPTSSTKWEWECCSLSILDLWIPQAHRWVGLDLTLNMSRPSTIPQLLEIPPHSLSKLEKVSMGFTYWDVQDIQRVWDIVHSSDRLQEVHWPPVLLTPPSLTRFHNITDLFIWSIHLEELATLPSLTRLVKFEVMCVKESPMTEMIHLPALEHLAISSLYVDCIWLFDRISTPRLRHFELGLRRELVDLSAFHQFLGRTSCTLERLRLCTYPSISSEEKCLQFLQLAAPSLVNLRSFTFKFRGMTETTMNVFLPPNDHGQVFLPGLEELSLLGCHMEDGLIGSMVAARLNVEEGLTTFRVEFIDEEPSHSLDKTTLNNLKDNRMLKHVYIS</sequence>
<dbReference type="Proteomes" id="UP000308600">
    <property type="component" value="Unassembled WGS sequence"/>
</dbReference>
<evidence type="ECO:0000313" key="2">
    <source>
        <dbReference type="Proteomes" id="UP000308600"/>
    </source>
</evidence>
<name>A0ACD3A8N4_9AGAR</name>
<reference evidence="1 2" key="1">
    <citation type="journal article" date="2019" name="Nat. Ecol. Evol.">
        <title>Megaphylogeny resolves global patterns of mushroom evolution.</title>
        <authorList>
            <person name="Varga T."/>
            <person name="Krizsan K."/>
            <person name="Foldi C."/>
            <person name="Dima B."/>
            <person name="Sanchez-Garcia M."/>
            <person name="Sanchez-Ramirez S."/>
            <person name="Szollosi G.J."/>
            <person name="Szarkandi J.G."/>
            <person name="Papp V."/>
            <person name="Albert L."/>
            <person name="Andreopoulos W."/>
            <person name="Angelini C."/>
            <person name="Antonin V."/>
            <person name="Barry K.W."/>
            <person name="Bougher N.L."/>
            <person name="Buchanan P."/>
            <person name="Buyck B."/>
            <person name="Bense V."/>
            <person name="Catcheside P."/>
            <person name="Chovatia M."/>
            <person name="Cooper J."/>
            <person name="Damon W."/>
            <person name="Desjardin D."/>
            <person name="Finy P."/>
            <person name="Geml J."/>
            <person name="Haridas S."/>
            <person name="Hughes K."/>
            <person name="Justo A."/>
            <person name="Karasinski D."/>
            <person name="Kautmanova I."/>
            <person name="Kiss B."/>
            <person name="Kocsube S."/>
            <person name="Kotiranta H."/>
            <person name="LaButti K.M."/>
            <person name="Lechner B.E."/>
            <person name="Liimatainen K."/>
            <person name="Lipzen A."/>
            <person name="Lukacs Z."/>
            <person name="Mihaltcheva S."/>
            <person name="Morgado L.N."/>
            <person name="Niskanen T."/>
            <person name="Noordeloos M.E."/>
            <person name="Ohm R.A."/>
            <person name="Ortiz-Santana B."/>
            <person name="Ovrebo C."/>
            <person name="Racz N."/>
            <person name="Riley R."/>
            <person name="Savchenko A."/>
            <person name="Shiryaev A."/>
            <person name="Soop K."/>
            <person name="Spirin V."/>
            <person name="Szebenyi C."/>
            <person name="Tomsovsky M."/>
            <person name="Tulloss R.E."/>
            <person name="Uehling J."/>
            <person name="Grigoriev I.V."/>
            <person name="Vagvolgyi C."/>
            <person name="Papp T."/>
            <person name="Martin F.M."/>
            <person name="Miettinen O."/>
            <person name="Hibbett D.S."/>
            <person name="Nagy L.G."/>
        </authorList>
    </citation>
    <scope>NUCLEOTIDE SEQUENCE [LARGE SCALE GENOMIC DNA]</scope>
    <source>
        <strain evidence="1 2">NL-1719</strain>
    </source>
</reference>
<protein>
    <submittedName>
        <fullName evidence="1">Uncharacterized protein</fullName>
    </submittedName>
</protein>
<proteinExistence type="predicted"/>
<gene>
    <name evidence="1" type="ORF">BDN72DRAFT_882884</name>
</gene>
<organism evidence="1 2">
    <name type="scientific">Pluteus cervinus</name>
    <dbReference type="NCBI Taxonomy" id="181527"/>
    <lineage>
        <taxon>Eukaryota</taxon>
        <taxon>Fungi</taxon>
        <taxon>Dikarya</taxon>
        <taxon>Basidiomycota</taxon>
        <taxon>Agaricomycotina</taxon>
        <taxon>Agaricomycetes</taxon>
        <taxon>Agaricomycetidae</taxon>
        <taxon>Agaricales</taxon>
        <taxon>Pluteineae</taxon>
        <taxon>Pluteaceae</taxon>
        <taxon>Pluteus</taxon>
    </lineage>
</organism>